<feature type="domain" description="HpcH/HpaI aldolase/citrate lyase" evidence="6">
    <location>
        <begin position="9"/>
        <end position="212"/>
    </location>
</feature>
<dbReference type="Gene3D" id="3.20.20.60">
    <property type="entry name" value="Phosphoenolpyruvate-binding domains"/>
    <property type="match status" value="1"/>
</dbReference>
<protein>
    <submittedName>
        <fullName evidence="7">(3S)-malyl-CoA thioesterase</fullName>
        <ecNumber evidence="7">3.1.2.30</ecNumber>
    </submittedName>
</protein>
<organism evidence="7 8">
    <name type="scientific">Acinetobacter bouvetii</name>
    <dbReference type="NCBI Taxonomy" id="202951"/>
    <lineage>
        <taxon>Bacteria</taxon>
        <taxon>Pseudomonadati</taxon>
        <taxon>Pseudomonadota</taxon>
        <taxon>Gammaproteobacteria</taxon>
        <taxon>Moraxellales</taxon>
        <taxon>Moraxellaceae</taxon>
        <taxon>Acinetobacter</taxon>
    </lineage>
</organism>
<feature type="binding site" evidence="4">
    <location>
        <position position="68"/>
    </location>
    <ligand>
        <name>substrate</name>
    </ligand>
</feature>
<dbReference type="RefSeq" id="WP_174560725.1">
    <property type="nucleotide sequence ID" value="NZ_CADDTS010000048.1"/>
</dbReference>
<feature type="binding site" evidence="5">
    <location>
        <position position="145"/>
    </location>
    <ligand>
        <name>Mg(2+)</name>
        <dbReference type="ChEBI" id="CHEBI:18420"/>
    </ligand>
</feature>
<dbReference type="AlphaFoldDB" id="A0A811GIJ6"/>
<comment type="caution">
    <text evidence="7">The sequence shown here is derived from an EMBL/GenBank/DDBJ whole genome shotgun (WGS) entry which is preliminary data.</text>
</comment>
<evidence type="ECO:0000256" key="1">
    <source>
        <dbReference type="ARBA" id="ARBA00001946"/>
    </source>
</evidence>
<dbReference type="EMBL" id="CADDTS010000048">
    <property type="protein sequence ID" value="CAB1221787.1"/>
    <property type="molecule type" value="Genomic_DNA"/>
</dbReference>
<dbReference type="InterPro" id="IPR040442">
    <property type="entry name" value="Pyrv_kinase-like_dom_sf"/>
</dbReference>
<evidence type="ECO:0000256" key="3">
    <source>
        <dbReference type="ARBA" id="ARBA00022842"/>
    </source>
</evidence>
<dbReference type="SUPFAM" id="SSF51621">
    <property type="entry name" value="Phosphoenolpyruvate/pyruvate domain"/>
    <property type="match status" value="1"/>
</dbReference>
<dbReference type="PIRSF" id="PIRSF015582">
    <property type="entry name" value="Cit_lyase_B"/>
    <property type="match status" value="1"/>
</dbReference>
<dbReference type="Pfam" id="PF03328">
    <property type="entry name" value="HpcH_HpaI"/>
    <property type="match status" value="1"/>
</dbReference>
<accession>A0A811GIJ6</accession>
<evidence type="ECO:0000256" key="5">
    <source>
        <dbReference type="PIRSR" id="PIRSR015582-2"/>
    </source>
</evidence>
<feature type="binding site" evidence="4">
    <location>
        <position position="119"/>
    </location>
    <ligand>
        <name>substrate</name>
    </ligand>
</feature>
<proteinExistence type="predicted"/>
<evidence type="ECO:0000256" key="4">
    <source>
        <dbReference type="PIRSR" id="PIRSR015582-1"/>
    </source>
</evidence>
<dbReference type="InterPro" id="IPR015813">
    <property type="entry name" value="Pyrv/PenolPyrv_kinase-like_dom"/>
</dbReference>
<dbReference type="InterPro" id="IPR011206">
    <property type="entry name" value="Citrate_lyase_beta/mcl1/mcl2"/>
</dbReference>
<keyword evidence="2 5" id="KW-0479">Metal-binding</keyword>
<dbReference type="GO" id="GO:0006107">
    <property type="term" value="P:oxaloacetate metabolic process"/>
    <property type="evidence" value="ECO:0007669"/>
    <property type="project" value="TreeGrafter"/>
</dbReference>
<dbReference type="EC" id="3.1.2.30" evidence="7"/>
<dbReference type="GO" id="GO:0016787">
    <property type="term" value="F:hydrolase activity"/>
    <property type="evidence" value="ECO:0007669"/>
    <property type="project" value="UniProtKB-KW"/>
</dbReference>
<dbReference type="Proteomes" id="UP000489961">
    <property type="component" value="Unassembled WGS sequence"/>
</dbReference>
<comment type="cofactor">
    <cofactor evidence="1">
        <name>Mg(2+)</name>
        <dbReference type="ChEBI" id="CHEBI:18420"/>
    </cofactor>
</comment>
<evidence type="ECO:0000313" key="8">
    <source>
        <dbReference type="Proteomes" id="UP000489961"/>
    </source>
</evidence>
<keyword evidence="7" id="KW-0378">Hydrolase</keyword>
<feature type="binding site" evidence="5">
    <location>
        <position position="119"/>
    </location>
    <ligand>
        <name>Mg(2+)</name>
        <dbReference type="ChEBI" id="CHEBI:18420"/>
    </ligand>
</feature>
<name>A0A811GIJ6_9GAMM</name>
<dbReference type="PANTHER" id="PTHR32308">
    <property type="entry name" value="LYASE BETA SUBUNIT, PUTATIVE (AFU_ORTHOLOGUE AFUA_4G13030)-RELATED"/>
    <property type="match status" value="1"/>
</dbReference>
<sequence>MKPFAQHARSYLFVPANRTERFEKALNTAADAVIIDLEDAVPADLKHAARESLSLWLQAHPEYQVMIRINARQSKWFQDDQNLLQFANVMAIVLPKTESAADIQAVTAIRALDIYALIETPRGLAQVREIAATASVKALMFGSIDFQLEMDMQGGYHELLAFRNEIVLASKLAGIQAPIDGVTVDFKDEALIELETHQAKNLGFGGKLCIHPNQVALVNQTFSPTAEELEWAHRVLHAEAQAAGQAVSLDGKMIDLPVILKAKKLLQQAALNVKQAQ</sequence>
<evidence type="ECO:0000313" key="7">
    <source>
        <dbReference type="EMBL" id="CAB1221787.1"/>
    </source>
</evidence>
<dbReference type="PANTHER" id="PTHR32308:SF10">
    <property type="entry name" value="CITRATE LYASE SUBUNIT BETA"/>
    <property type="match status" value="1"/>
</dbReference>
<dbReference type="InterPro" id="IPR005000">
    <property type="entry name" value="Aldolase/citrate-lyase_domain"/>
</dbReference>
<evidence type="ECO:0000259" key="6">
    <source>
        <dbReference type="Pfam" id="PF03328"/>
    </source>
</evidence>
<evidence type="ECO:0000256" key="2">
    <source>
        <dbReference type="ARBA" id="ARBA00022723"/>
    </source>
</evidence>
<keyword evidence="3 5" id="KW-0460">Magnesium</keyword>
<reference evidence="7 8" key="1">
    <citation type="submission" date="2020-02" db="EMBL/GenBank/DDBJ databases">
        <authorList>
            <person name="Chaudhuri R."/>
        </authorList>
    </citation>
    <scope>NUCLEOTIDE SEQUENCE [LARGE SCALE GENOMIC DNA]</scope>
    <source>
        <strain evidence="7">SFB21</strain>
    </source>
</reference>
<gene>
    <name evidence="7" type="primary">mcl2</name>
    <name evidence="7" type="ORF">SFB21_3001</name>
</gene>
<dbReference type="GO" id="GO:0000287">
    <property type="term" value="F:magnesium ion binding"/>
    <property type="evidence" value="ECO:0007669"/>
    <property type="project" value="TreeGrafter"/>
</dbReference>